<keyword evidence="2" id="KW-1185">Reference proteome</keyword>
<comment type="caution">
    <text evidence="1">The sequence shown here is derived from an EMBL/GenBank/DDBJ whole genome shotgun (WGS) entry which is preliminary data.</text>
</comment>
<sequence>MVPLPASMTISTRSPFMGALLGMWGAASWGPTPPGQPRPAVETPDVAGSWGCPGRALVASRRVAHPWVALW</sequence>
<accession>A0A4Y3WQQ6</accession>
<proteinExistence type="predicted"/>
<name>A0A4Y3WQQ6_9PSEU</name>
<evidence type="ECO:0000313" key="2">
    <source>
        <dbReference type="Proteomes" id="UP000320338"/>
    </source>
</evidence>
<organism evidence="1 2">
    <name type="scientific">Pseudonocardia hydrocarbonoxydans</name>
    <dbReference type="NCBI Taxonomy" id="76726"/>
    <lineage>
        <taxon>Bacteria</taxon>
        <taxon>Bacillati</taxon>
        <taxon>Actinomycetota</taxon>
        <taxon>Actinomycetes</taxon>
        <taxon>Pseudonocardiales</taxon>
        <taxon>Pseudonocardiaceae</taxon>
        <taxon>Pseudonocardia</taxon>
    </lineage>
</organism>
<reference evidence="1 2" key="1">
    <citation type="submission" date="2019-06" db="EMBL/GenBank/DDBJ databases">
        <title>Whole genome shotgun sequence of Pseudonocardia hydrocarbonoxydans NBRC 14498.</title>
        <authorList>
            <person name="Hosoyama A."/>
            <person name="Uohara A."/>
            <person name="Ohji S."/>
            <person name="Ichikawa N."/>
        </authorList>
    </citation>
    <scope>NUCLEOTIDE SEQUENCE [LARGE SCALE GENOMIC DNA]</scope>
    <source>
        <strain evidence="1 2">NBRC 14498</strain>
    </source>
</reference>
<gene>
    <name evidence="1" type="ORF">PHY01_34480</name>
</gene>
<dbReference type="AlphaFoldDB" id="A0A4Y3WQQ6"/>
<protein>
    <submittedName>
        <fullName evidence="1">Uncharacterized protein</fullName>
    </submittedName>
</protein>
<dbReference type="Proteomes" id="UP000320338">
    <property type="component" value="Unassembled WGS sequence"/>
</dbReference>
<evidence type="ECO:0000313" key="1">
    <source>
        <dbReference type="EMBL" id="GEC21165.1"/>
    </source>
</evidence>
<dbReference type="EMBL" id="BJNG01000030">
    <property type="protein sequence ID" value="GEC21165.1"/>
    <property type="molecule type" value="Genomic_DNA"/>
</dbReference>